<reference evidence="1 2" key="1">
    <citation type="journal article" date="2015" name="Biotechnol. Bioeng.">
        <title>Genome sequence and phenotypic characterization of Caulobacter segnis.</title>
        <authorList>
            <person name="Patel S."/>
            <person name="Fletcher B."/>
            <person name="Scott D.C."/>
            <person name="Ely B."/>
        </authorList>
    </citation>
    <scope>NUCLEOTIDE SEQUENCE [LARGE SCALE GENOMIC DNA]</scope>
    <source>
        <strain evidence="1 2">ERI-2</strain>
    </source>
</reference>
<dbReference type="EMBL" id="LITT01000019">
    <property type="protein sequence ID" value="OAA87796.1"/>
    <property type="molecule type" value="Genomic_DNA"/>
</dbReference>
<protein>
    <submittedName>
        <fullName evidence="1">Uncharacterized protein</fullName>
    </submittedName>
</protein>
<evidence type="ECO:0000313" key="1">
    <source>
        <dbReference type="EMBL" id="OAA87796.1"/>
    </source>
</evidence>
<dbReference type="AlphaFoldDB" id="A0A162L2W7"/>
<accession>A0A162L2W7</accession>
<proteinExistence type="predicted"/>
<comment type="caution">
    <text evidence="1">The sequence shown here is derived from an EMBL/GenBank/DDBJ whole genome shotgun (WGS) entry which is preliminary data.</text>
</comment>
<gene>
    <name evidence="1" type="ORF">WY13_01911</name>
</gene>
<organism evidence="1 2">
    <name type="scientific">Clostridium ljungdahlii</name>
    <dbReference type="NCBI Taxonomy" id="1538"/>
    <lineage>
        <taxon>Bacteria</taxon>
        <taxon>Bacillati</taxon>
        <taxon>Bacillota</taxon>
        <taxon>Clostridia</taxon>
        <taxon>Eubacteriales</taxon>
        <taxon>Clostridiaceae</taxon>
        <taxon>Clostridium</taxon>
    </lineage>
</organism>
<dbReference type="PATRIC" id="fig|1538.10.peg.2356"/>
<dbReference type="Proteomes" id="UP000077407">
    <property type="component" value="Unassembled WGS sequence"/>
</dbReference>
<dbReference type="RefSeq" id="WP_063555398.1">
    <property type="nucleotide sequence ID" value="NZ_LITT01000019.1"/>
</dbReference>
<evidence type="ECO:0000313" key="2">
    <source>
        <dbReference type="Proteomes" id="UP000077407"/>
    </source>
</evidence>
<dbReference type="OrthoDB" id="2991248at2"/>
<name>A0A162L2W7_9CLOT</name>
<sequence length="192" mass="21857">MVKNNINQILRIDGKNVFLEVMNNAFQINKVQINFVKYDLKLEKNSRQLINISLYIDIDKILILANDILSGRLAALAKQANNIKEKSGYKYCKEIYADIGGVSAVKLKERGKERPDGKCLFRRFKITPGDKVNWIFSGEIGAGEESETGLIIPQDKPEEIVRVPLNDEDLKKFALVLKSHIQAYLTSLYIKE</sequence>